<name>A0A1U9Z878_9HYPH</name>
<dbReference type="RefSeq" id="WP_026173903.1">
    <property type="nucleotide sequence ID" value="NZ_AQWH01000037.1"/>
</dbReference>
<keyword evidence="1" id="KW-1133">Transmembrane helix</keyword>
<dbReference type="Pfam" id="PF07331">
    <property type="entry name" value="TctB"/>
    <property type="match status" value="1"/>
</dbReference>
<feature type="transmembrane region" description="Helical" evidence="1">
    <location>
        <begin position="84"/>
        <end position="107"/>
    </location>
</feature>
<dbReference type="AlphaFoldDB" id="A0A1U9Z878"/>
<keyword evidence="1" id="KW-0472">Membrane</keyword>
<proteinExistence type="predicted"/>
<evidence type="ECO:0000259" key="2">
    <source>
        <dbReference type="Pfam" id="PF07331"/>
    </source>
</evidence>
<keyword evidence="1" id="KW-0812">Transmembrane</keyword>
<feature type="transmembrane region" description="Helical" evidence="1">
    <location>
        <begin position="39"/>
        <end position="64"/>
    </location>
</feature>
<evidence type="ECO:0000313" key="3">
    <source>
        <dbReference type="EMBL" id="AQZ53846.1"/>
    </source>
</evidence>
<feature type="transmembrane region" description="Helical" evidence="1">
    <location>
        <begin position="6"/>
        <end position="27"/>
    </location>
</feature>
<geneLocation type="plasmid" evidence="4">
    <name>pmm593</name>
</geneLocation>
<feature type="transmembrane region" description="Helical" evidence="1">
    <location>
        <begin position="119"/>
        <end position="142"/>
    </location>
</feature>
<dbReference type="Proteomes" id="UP000191135">
    <property type="component" value="Plasmid pMM593"/>
</dbReference>
<feature type="domain" description="DUF1468" evidence="2">
    <location>
        <begin position="11"/>
        <end position="141"/>
    </location>
</feature>
<evidence type="ECO:0000313" key="4">
    <source>
        <dbReference type="Proteomes" id="UP000191135"/>
    </source>
</evidence>
<reference evidence="3 4" key="1">
    <citation type="submission" date="2017-03" db="EMBL/GenBank/DDBJ databases">
        <title>Foreign affairs: Plasmid Transfer between Roseobacters and Rhizobia.</title>
        <authorList>
            <person name="Bartling P."/>
            <person name="Bunk B."/>
            <person name="Overmann J."/>
            <person name="Brinkmann H."/>
            <person name="Petersen J."/>
        </authorList>
    </citation>
    <scope>NUCLEOTIDE SEQUENCE [LARGE SCALE GENOMIC DNA]</scope>
    <source>
        <strain evidence="3 4">MACL11</strain>
        <plasmid evidence="4">Plasmid pmm593</plasmid>
    </source>
</reference>
<accession>A0A1U9Z878</accession>
<gene>
    <name evidence="3" type="ORF">Mame_04554</name>
</gene>
<keyword evidence="4" id="KW-1185">Reference proteome</keyword>
<keyword evidence="3" id="KW-0614">Plasmid</keyword>
<evidence type="ECO:0000256" key="1">
    <source>
        <dbReference type="SAM" id="Phobius"/>
    </source>
</evidence>
<dbReference type="InterPro" id="IPR009936">
    <property type="entry name" value="DUF1468"/>
</dbReference>
<sequence>MLDRDYRDIFTGLALALIGGFAALYAAQHYSLGTVSRMGPAMVPVSLGVILAGFGLSIAIPGFLKKGDAIVLPFRPFLVISGSILAFAFTIETLGLVPAVFLTVVIATFAEKRVPLVSALLLGASMAFLTWAIFILGLGLPIHSFDWPF</sequence>
<protein>
    <submittedName>
        <fullName evidence="3">Tripartite tricarboxylate transporter TctB family protein</fullName>
    </submittedName>
</protein>
<dbReference type="OrthoDB" id="5186924at2"/>
<dbReference type="EMBL" id="CP020331">
    <property type="protein sequence ID" value="AQZ53846.1"/>
    <property type="molecule type" value="Genomic_DNA"/>
</dbReference>
<organism evidence="3 4">
    <name type="scientific">Martelella mediterranea DSM 17316</name>
    <dbReference type="NCBI Taxonomy" id="1122214"/>
    <lineage>
        <taxon>Bacteria</taxon>
        <taxon>Pseudomonadati</taxon>
        <taxon>Pseudomonadota</taxon>
        <taxon>Alphaproteobacteria</taxon>
        <taxon>Hyphomicrobiales</taxon>
        <taxon>Aurantimonadaceae</taxon>
        <taxon>Martelella</taxon>
    </lineage>
</organism>
<dbReference type="eggNOG" id="ENOG5032WGD">
    <property type="taxonomic scope" value="Bacteria"/>
</dbReference>
<dbReference type="KEGG" id="mmed:Mame_04554"/>